<evidence type="ECO:0000256" key="12">
    <source>
        <dbReference type="SAM" id="MobiDB-lite"/>
    </source>
</evidence>
<feature type="short sequence motif" description="TonB box" evidence="10">
    <location>
        <begin position="55"/>
        <end position="61"/>
    </location>
</feature>
<feature type="compositionally biased region" description="Low complexity" evidence="12">
    <location>
        <begin position="27"/>
        <end position="41"/>
    </location>
</feature>
<keyword evidence="17" id="KW-1185">Reference proteome</keyword>
<feature type="chain" id="PRO_5046638330" evidence="13">
    <location>
        <begin position="26"/>
        <end position="930"/>
    </location>
</feature>
<dbReference type="InterPro" id="IPR037066">
    <property type="entry name" value="Plug_dom_sf"/>
</dbReference>
<evidence type="ECO:0000256" key="9">
    <source>
        <dbReference type="PROSITE-ProRule" id="PRU01360"/>
    </source>
</evidence>
<dbReference type="InterPro" id="IPR000531">
    <property type="entry name" value="Beta-barrel_TonB"/>
</dbReference>
<accession>A0ABW8JZ56</accession>
<dbReference type="InterPro" id="IPR036942">
    <property type="entry name" value="Beta-barrel_TonB_sf"/>
</dbReference>
<dbReference type="Gene3D" id="2.40.170.20">
    <property type="entry name" value="TonB-dependent receptor, beta-barrel domain"/>
    <property type="match status" value="1"/>
</dbReference>
<evidence type="ECO:0000313" key="16">
    <source>
        <dbReference type="EMBL" id="MFK2905739.1"/>
    </source>
</evidence>
<protein>
    <submittedName>
        <fullName evidence="16">TonB-dependent receptor</fullName>
    </submittedName>
</protein>
<evidence type="ECO:0000256" key="4">
    <source>
        <dbReference type="ARBA" id="ARBA00022692"/>
    </source>
</evidence>
<organism evidence="16 17">
    <name type="scientific">Dyella ginsengisoli</name>
    <dbReference type="NCBI Taxonomy" id="363848"/>
    <lineage>
        <taxon>Bacteria</taxon>
        <taxon>Pseudomonadati</taxon>
        <taxon>Pseudomonadota</taxon>
        <taxon>Gammaproteobacteria</taxon>
        <taxon>Lysobacterales</taxon>
        <taxon>Rhodanobacteraceae</taxon>
        <taxon>Dyella</taxon>
    </lineage>
</organism>
<keyword evidence="8 9" id="KW-0998">Cell outer membrane</keyword>
<proteinExistence type="inferred from homology"/>
<sequence>MNRKLLYVALGAALAWGTPVALLHAQSASDQNSTDQSSDNSSQDKPDQKAKKLETVTVTGSLIPQAEIETSAPTVQITAEQIQTRGYANVYDVLRSQPLATGQVQDSQFAGGFTQGATTVSLLGLDPGFTLILLNGHPLADYPLLYNGSSNFTDLSSIPVSMVDHIDILPGNQSAIYGSSAIAGVVNIVLKDHVDGINVTARMGGYSEGGGENQRVSITAGHSWGKLDFTGALQLEHSAPIWGYDRSYTDSSADNPTLNGGPVIPPRAVLILNGNTGKYVDPGAAACGNLSAGYGGTLRYVNRPGSGYYCGSDYSNGYQTFVNGSKAASVYLNAKYHATDNVTFYGDLLYNRNKIKLNSGSRFWFSSIDTGGYFVNANTGRFELWQRFFTPEEIGASTNNDNQTSDSYTVTAGAQGTFGKSNWDWNAYYFRSEQKVKDSMLWPLKSKVEQFFLGQQQGDYYGYPIYAPDANRMYTPITEADYRGFSAEDQATSKTYTQNVNLQLTNTSLFSLPAGDVGVAGLLQAGEQYWENPTDPRVIAGDFWGLTGTQGAGKRRNYAAALEFRVPIFSMLSANVSGRYDDFRYGGQTDSKATYKLGLEFRPFDSLLIRGNYATAFRSPDMGYLFAGPSGYFTQGTDYYYCRTQEPNVPISNCTQNAVNISGRQAGNIKLKSITAKSWGYGVVWSPTAAFTMKADYYHISIANEVNSLSIDRILQDEANCRIGSNTAGDPYDINSGLCQSELALVHRLPANNPQNPNGLSAVDTLPINISDEVVNGVIASANWRHDMGSWGTLGLGADYNVLLKHTYRQIAGDPVQDLLGLRSYYNGYRDVATGNIDWEIGDWSFSVLGTRRGKTFNYAGTGKVGAWTTYNASMSYKFSESIDLSLISNNVTNKRPPFDKTFAAYPYYNIFNYNPLGRAIWFQATIHFQ</sequence>
<dbReference type="Pfam" id="PF00593">
    <property type="entry name" value="TonB_dep_Rec_b-barrel"/>
    <property type="match status" value="1"/>
</dbReference>
<dbReference type="PROSITE" id="PS00430">
    <property type="entry name" value="TONB_DEPENDENT_REC_1"/>
    <property type="match status" value="1"/>
</dbReference>
<feature type="signal peptide" evidence="13">
    <location>
        <begin position="1"/>
        <end position="25"/>
    </location>
</feature>
<evidence type="ECO:0000259" key="15">
    <source>
        <dbReference type="Pfam" id="PF07715"/>
    </source>
</evidence>
<feature type="domain" description="TonB-dependent receptor-like beta-barrel" evidence="14">
    <location>
        <begin position="384"/>
        <end position="887"/>
    </location>
</feature>
<evidence type="ECO:0000259" key="14">
    <source>
        <dbReference type="Pfam" id="PF00593"/>
    </source>
</evidence>
<evidence type="ECO:0000256" key="2">
    <source>
        <dbReference type="ARBA" id="ARBA00022448"/>
    </source>
</evidence>
<keyword evidence="5 13" id="KW-0732">Signal</keyword>
<dbReference type="PROSITE" id="PS52016">
    <property type="entry name" value="TONB_DEPENDENT_REC_3"/>
    <property type="match status" value="1"/>
</dbReference>
<evidence type="ECO:0000256" key="11">
    <source>
        <dbReference type="RuleBase" id="RU003357"/>
    </source>
</evidence>
<evidence type="ECO:0000256" key="7">
    <source>
        <dbReference type="ARBA" id="ARBA00023136"/>
    </source>
</evidence>
<feature type="domain" description="TonB-dependent receptor plug" evidence="15">
    <location>
        <begin position="69"/>
        <end position="185"/>
    </location>
</feature>
<feature type="compositionally biased region" description="Basic and acidic residues" evidence="12">
    <location>
        <begin position="42"/>
        <end position="51"/>
    </location>
</feature>
<dbReference type="InterPro" id="IPR012910">
    <property type="entry name" value="Plug_dom"/>
</dbReference>
<comment type="caution">
    <text evidence="16">The sequence shown here is derived from an EMBL/GenBank/DDBJ whole genome shotgun (WGS) entry which is preliminary data.</text>
</comment>
<dbReference type="InterPro" id="IPR039426">
    <property type="entry name" value="TonB-dep_rcpt-like"/>
</dbReference>
<evidence type="ECO:0000256" key="5">
    <source>
        <dbReference type="ARBA" id="ARBA00022729"/>
    </source>
</evidence>
<evidence type="ECO:0000256" key="1">
    <source>
        <dbReference type="ARBA" id="ARBA00004571"/>
    </source>
</evidence>
<keyword evidence="4 9" id="KW-0812">Transmembrane</keyword>
<dbReference type="PANTHER" id="PTHR47234:SF1">
    <property type="entry name" value="TONB-DEPENDENT RECEPTOR"/>
    <property type="match status" value="1"/>
</dbReference>
<keyword evidence="16" id="KW-0675">Receptor</keyword>
<evidence type="ECO:0000313" key="17">
    <source>
        <dbReference type="Proteomes" id="UP001620460"/>
    </source>
</evidence>
<evidence type="ECO:0000256" key="3">
    <source>
        <dbReference type="ARBA" id="ARBA00022452"/>
    </source>
</evidence>
<evidence type="ECO:0000256" key="8">
    <source>
        <dbReference type="ARBA" id="ARBA00023237"/>
    </source>
</evidence>
<keyword evidence="3 9" id="KW-1134">Transmembrane beta strand</keyword>
<evidence type="ECO:0000256" key="13">
    <source>
        <dbReference type="SAM" id="SignalP"/>
    </source>
</evidence>
<keyword evidence="6 10" id="KW-0798">TonB box</keyword>
<dbReference type="RefSeq" id="WP_404635445.1">
    <property type="nucleotide sequence ID" value="NZ_JADIKM010000006.1"/>
</dbReference>
<dbReference type="InterPro" id="IPR010916">
    <property type="entry name" value="TonB_box_CS"/>
</dbReference>
<keyword evidence="2 9" id="KW-0813">Transport</keyword>
<dbReference type="PANTHER" id="PTHR47234">
    <property type="match status" value="1"/>
</dbReference>
<dbReference type="SUPFAM" id="SSF56935">
    <property type="entry name" value="Porins"/>
    <property type="match status" value="1"/>
</dbReference>
<dbReference type="Proteomes" id="UP001620460">
    <property type="component" value="Unassembled WGS sequence"/>
</dbReference>
<keyword evidence="7 9" id="KW-0472">Membrane</keyword>
<evidence type="ECO:0000256" key="10">
    <source>
        <dbReference type="PROSITE-ProRule" id="PRU10143"/>
    </source>
</evidence>
<name>A0ABW8JZ56_9GAMM</name>
<reference evidence="16 17" key="1">
    <citation type="submission" date="2020-10" db="EMBL/GenBank/DDBJ databases">
        <title>Phylogeny of dyella-like bacteria.</title>
        <authorList>
            <person name="Fu J."/>
        </authorList>
    </citation>
    <scope>NUCLEOTIDE SEQUENCE [LARGE SCALE GENOMIC DNA]</scope>
    <source>
        <strain evidence="16 17">Gsoil3046</strain>
    </source>
</reference>
<comment type="similarity">
    <text evidence="9 11">Belongs to the TonB-dependent receptor family.</text>
</comment>
<dbReference type="Gene3D" id="2.170.130.10">
    <property type="entry name" value="TonB-dependent receptor, plug domain"/>
    <property type="match status" value="1"/>
</dbReference>
<gene>
    <name evidence="16" type="ORF">ISP17_17405</name>
</gene>
<evidence type="ECO:0000256" key="6">
    <source>
        <dbReference type="ARBA" id="ARBA00023077"/>
    </source>
</evidence>
<comment type="subcellular location">
    <subcellularLocation>
        <location evidence="1 9">Cell outer membrane</location>
        <topology evidence="1 9">Multi-pass membrane protein</topology>
    </subcellularLocation>
</comment>
<feature type="region of interest" description="Disordered" evidence="12">
    <location>
        <begin position="27"/>
        <end position="51"/>
    </location>
</feature>
<dbReference type="EMBL" id="JADIKM010000006">
    <property type="protein sequence ID" value="MFK2905739.1"/>
    <property type="molecule type" value="Genomic_DNA"/>
</dbReference>
<dbReference type="Pfam" id="PF07715">
    <property type="entry name" value="Plug"/>
    <property type="match status" value="1"/>
</dbReference>